<dbReference type="FunCoup" id="E1Z4Z7">
    <property type="interactions" value="667"/>
</dbReference>
<dbReference type="Gene3D" id="3.20.20.100">
    <property type="entry name" value="NADP-dependent oxidoreductase domain"/>
    <property type="match status" value="1"/>
</dbReference>
<keyword evidence="4" id="KW-1185">Reference proteome</keyword>
<dbReference type="InterPro" id="IPR023210">
    <property type="entry name" value="NADP_OxRdtase_dom"/>
</dbReference>
<keyword evidence="1" id="KW-0560">Oxidoreductase</keyword>
<dbReference type="AlphaFoldDB" id="E1Z4Z7"/>
<protein>
    <recommendedName>
        <fullName evidence="2">NADP-dependent oxidoreductase domain-containing protein</fullName>
    </recommendedName>
</protein>
<feature type="domain" description="NADP-dependent oxidoreductase" evidence="2">
    <location>
        <begin position="4"/>
        <end position="294"/>
    </location>
</feature>
<evidence type="ECO:0000313" key="4">
    <source>
        <dbReference type="Proteomes" id="UP000008141"/>
    </source>
</evidence>
<dbReference type="Pfam" id="PF00248">
    <property type="entry name" value="Aldo_ket_red"/>
    <property type="match status" value="1"/>
</dbReference>
<sequence length="303" mass="33978">MTWGMQNTEQEAHQQLSAAWNEFGLNFMDTAEIYPVPPAAETQGLTERYIGSWLKAGGAKREDVVLATKVSGYGRQPYLREGGKLPRVDADNIEYALNRSLERLGTDYVDLLQIHWPDRYVPLFGAQSYNAAQEREGDIPFEEQLRGLERVVQAGKVRHIGVSNETSYGVMRFIQAAEQLGLPRVVSIQNSYSLLTRGGYETDLAEVCAPRQCNARYMARYNQSLAKQAVGEYVEVAKRHGLTPAQLALAWCNSRWFMASVIIGATSMEQLRENVGAFSVELSPECLADIDAVYRRYKDPALN</sequence>
<accession>E1Z4Z7</accession>
<dbReference type="Proteomes" id="UP000008141">
    <property type="component" value="Unassembled WGS sequence"/>
</dbReference>
<gene>
    <name evidence="3" type="ORF">CHLNCDRAFT_48483</name>
</gene>
<dbReference type="CDD" id="cd19094">
    <property type="entry name" value="AKR_Tas-like"/>
    <property type="match status" value="1"/>
</dbReference>
<dbReference type="PRINTS" id="PR00069">
    <property type="entry name" value="ALDKETRDTASE"/>
</dbReference>
<dbReference type="InterPro" id="IPR020471">
    <property type="entry name" value="AKR"/>
</dbReference>
<dbReference type="OMA" id="HIELYQM"/>
<dbReference type="STRING" id="554065.E1Z4Z7"/>
<organism evidence="4">
    <name type="scientific">Chlorella variabilis</name>
    <name type="common">Green alga</name>
    <dbReference type="NCBI Taxonomy" id="554065"/>
    <lineage>
        <taxon>Eukaryota</taxon>
        <taxon>Viridiplantae</taxon>
        <taxon>Chlorophyta</taxon>
        <taxon>core chlorophytes</taxon>
        <taxon>Trebouxiophyceae</taxon>
        <taxon>Chlorellales</taxon>
        <taxon>Chlorellaceae</taxon>
        <taxon>Chlorella clade</taxon>
        <taxon>Chlorella</taxon>
    </lineage>
</organism>
<evidence type="ECO:0000256" key="1">
    <source>
        <dbReference type="ARBA" id="ARBA00023002"/>
    </source>
</evidence>
<dbReference type="SUPFAM" id="SSF51430">
    <property type="entry name" value="NAD(P)-linked oxidoreductase"/>
    <property type="match status" value="1"/>
</dbReference>
<dbReference type="PANTHER" id="PTHR43364:SF4">
    <property type="entry name" value="NAD(P)-LINKED OXIDOREDUCTASE SUPERFAMILY PROTEIN"/>
    <property type="match status" value="1"/>
</dbReference>
<evidence type="ECO:0000259" key="2">
    <source>
        <dbReference type="Pfam" id="PF00248"/>
    </source>
</evidence>
<dbReference type="GO" id="GO:0016491">
    <property type="term" value="F:oxidoreductase activity"/>
    <property type="evidence" value="ECO:0007669"/>
    <property type="project" value="UniProtKB-KW"/>
</dbReference>
<dbReference type="EMBL" id="GL433836">
    <property type="protein sequence ID" value="EFN59433.1"/>
    <property type="molecule type" value="Genomic_DNA"/>
</dbReference>
<dbReference type="eggNOG" id="KOG1575">
    <property type="taxonomic scope" value="Eukaryota"/>
</dbReference>
<name>E1Z4Z7_CHLVA</name>
<dbReference type="InterPro" id="IPR036812">
    <property type="entry name" value="NAD(P)_OxRdtase_dom_sf"/>
</dbReference>
<proteinExistence type="predicted"/>
<dbReference type="GeneID" id="17358417"/>
<dbReference type="InParanoid" id="E1Z4Z7"/>
<dbReference type="KEGG" id="cvr:CHLNCDRAFT_48483"/>
<reference evidence="3 4" key="1">
    <citation type="journal article" date="2010" name="Plant Cell">
        <title>The Chlorella variabilis NC64A genome reveals adaptation to photosymbiosis, coevolution with viruses, and cryptic sex.</title>
        <authorList>
            <person name="Blanc G."/>
            <person name="Duncan G."/>
            <person name="Agarkova I."/>
            <person name="Borodovsky M."/>
            <person name="Gurnon J."/>
            <person name="Kuo A."/>
            <person name="Lindquist E."/>
            <person name="Lucas S."/>
            <person name="Pangilinan J."/>
            <person name="Polle J."/>
            <person name="Salamov A."/>
            <person name="Terry A."/>
            <person name="Yamada T."/>
            <person name="Dunigan D.D."/>
            <person name="Grigoriev I.V."/>
            <person name="Claverie J.M."/>
            <person name="Van Etten J.L."/>
        </authorList>
    </citation>
    <scope>NUCLEOTIDE SEQUENCE [LARGE SCALE GENOMIC DNA]</scope>
    <source>
        <strain evidence="3 4">NC64A</strain>
    </source>
</reference>
<dbReference type="InterPro" id="IPR050523">
    <property type="entry name" value="AKR_Detox_Biosynth"/>
</dbReference>
<dbReference type="OrthoDB" id="2310150at2759"/>
<dbReference type="PANTHER" id="PTHR43364">
    <property type="entry name" value="NADH-SPECIFIC METHYLGLYOXAL REDUCTASE-RELATED"/>
    <property type="match status" value="1"/>
</dbReference>
<dbReference type="RefSeq" id="XP_005851535.1">
    <property type="nucleotide sequence ID" value="XM_005851473.1"/>
</dbReference>
<evidence type="ECO:0000313" key="3">
    <source>
        <dbReference type="EMBL" id="EFN59433.1"/>
    </source>
</evidence>